<dbReference type="InterPro" id="IPR047705">
    <property type="entry name" value="AimR-like"/>
</dbReference>
<gene>
    <name evidence="1" type="ORF">BK716_26255</name>
</gene>
<dbReference type="RefSeq" id="WP_088115404.1">
    <property type="nucleotide sequence ID" value="NZ_MOOK01000209.1"/>
</dbReference>
<proteinExistence type="predicted"/>
<reference evidence="1 2" key="1">
    <citation type="submission" date="2016-10" db="EMBL/GenBank/DDBJ databases">
        <title>Comparative genomics of Bacillus thuringiensis reveals a path to pathogens against multiple invertebrate hosts.</title>
        <authorList>
            <person name="Zheng J."/>
            <person name="Gao Q."/>
            <person name="Liu H."/>
            <person name="Peng D."/>
            <person name="Ruan L."/>
            <person name="Sun M."/>
        </authorList>
    </citation>
    <scope>NUCLEOTIDE SEQUENCE [LARGE SCALE GENOMIC DNA]</scope>
    <source>
        <strain evidence="1">BGSC 4AU1</strain>
    </source>
</reference>
<dbReference type="NCBIfam" id="NF038310">
    <property type="entry name" value="lysogeny_AimR"/>
    <property type="match status" value="1"/>
</dbReference>
<organism evidence="1 2">
    <name type="scientific">Bacillus thuringiensis subsp. higo</name>
    <dbReference type="NCBI Taxonomy" id="132266"/>
    <lineage>
        <taxon>Bacteria</taxon>
        <taxon>Bacillati</taxon>
        <taxon>Bacillota</taxon>
        <taxon>Bacilli</taxon>
        <taxon>Bacillales</taxon>
        <taxon>Bacillaceae</taxon>
        <taxon>Bacillus</taxon>
        <taxon>Bacillus cereus group</taxon>
    </lineage>
</organism>
<accession>A0A9X6QLA5</accession>
<evidence type="ECO:0000313" key="1">
    <source>
        <dbReference type="EMBL" id="OUB43224.1"/>
    </source>
</evidence>
<sequence length="395" mass="46292">MVTYNFAIVYPLPLSPLIISSIDTFIDVKTLNGTYIARVTEASSSSISEWGSRGKELSAIKIVKIAHEVFPNSVDLMERSCIENFNSISKRVKSNMRGLFVVAYLNGNESILKFLIQKSMEYDDCYIRKLSDIMKLFYARAKRIQNSKVIYGEVDELRKNITKSEVDLLILCDILKISILGDIGDFNIFEVYKNRAIENLINVEDQEVQSLYDYWITDIWSYYLHRKNDTVRFRSCNDLLWKYKDLRFFPIMQAMLHSRIGEHTIFTDYADAIHELDTALSLCIERNCKYKQEIIVNNINFTKLYWKKDIKTIDFSTLHPAEKCMYYFEQGKVQEARDGIGDLEKRGILTPIQLTYKGVIYSDKKLILQAIDRFKSYNDFFFVQYANEMYNRLNT</sequence>
<dbReference type="Proteomes" id="UP000194816">
    <property type="component" value="Unassembled WGS sequence"/>
</dbReference>
<name>A0A9X6QLA5_BACUH</name>
<dbReference type="AlphaFoldDB" id="A0A9X6QLA5"/>
<dbReference type="Pfam" id="PF22871">
    <property type="entry name" value="AimR"/>
    <property type="match status" value="1"/>
</dbReference>
<evidence type="ECO:0000313" key="2">
    <source>
        <dbReference type="Proteomes" id="UP000194816"/>
    </source>
</evidence>
<protein>
    <submittedName>
        <fullName evidence="1">Uncharacterized protein</fullName>
    </submittedName>
</protein>
<dbReference type="EMBL" id="MOOK01000209">
    <property type="protein sequence ID" value="OUB43224.1"/>
    <property type="molecule type" value="Genomic_DNA"/>
</dbReference>
<comment type="caution">
    <text evidence="1">The sequence shown here is derived from an EMBL/GenBank/DDBJ whole genome shotgun (WGS) entry which is preliminary data.</text>
</comment>